<dbReference type="InterPro" id="IPR013815">
    <property type="entry name" value="ATP_grasp_subdomain_1"/>
</dbReference>
<dbReference type="HAMAP" id="MF_01928">
    <property type="entry name" value="PurK"/>
    <property type="match status" value="1"/>
</dbReference>
<dbReference type="RefSeq" id="WP_153759038.1">
    <property type="nucleotide sequence ID" value="NZ_CP045851.1"/>
</dbReference>
<comment type="function">
    <text evidence="4">Catalyzes the ATP-dependent conversion of 5-aminoimidazole ribonucleotide (AIR) and HCO(3)(-) to N5-carboxyaminoimidazole ribonucleotide (N5-CAIR).</text>
</comment>
<dbReference type="Gene3D" id="3.40.50.20">
    <property type="match status" value="1"/>
</dbReference>
<keyword evidence="3 4" id="KW-0067">ATP-binding</keyword>
<dbReference type="AlphaFoldDB" id="A0A5Q2RM41"/>
<dbReference type="NCBIfam" id="NF004680">
    <property type="entry name" value="PRK06019.1-6"/>
    <property type="match status" value="1"/>
</dbReference>
<feature type="binding site" evidence="4">
    <location>
        <position position="114"/>
    </location>
    <ligand>
        <name>ATP</name>
        <dbReference type="ChEBI" id="CHEBI:30616"/>
    </ligand>
</feature>
<dbReference type="KEGG" id="atq:GH723_07300"/>
<dbReference type="InterPro" id="IPR040686">
    <property type="entry name" value="PurK_C"/>
</dbReference>
<feature type="binding site" evidence="4">
    <location>
        <begin position="193"/>
        <end position="196"/>
    </location>
    <ligand>
        <name>ATP</name>
        <dbReference type="ChEBI" id="CHEBI:30616"/>
    </ligand>
</feature>
<feature type="binding site" evidence="4">
    <location>
        <begin position="277"/>
        <end position="278"/>
    </location>
    <ligand>
        <name>ATP</name>
        <dbReference type="ChEBI" id="CHEBI:30616"/>
    </ligand>
</feature>
<dbReference type="UniPathway" id="UPA00074">
    <property type="reaction ID" value="UER00942"/>
</dbReference>
<dbReference type="Pfam" id="PF22660">
    <property type="entry name" value="RS_preATP-grasp-like"/>
    <property type="match status" value="1"/>
</dbReference>
<keyword evidence="1 4" id="KW-0547">Nucleotide-binding</keyword>
<comment type="caution">
    <text evidence="4">Lacks conserved residue(s) required for the propagation of feature annotation.</text>
</comment>
<keyword evidence="4 5" id="KW-0436">Ligase</keyword>
<dbReference type="NCBIfam" id="NF004679">
    <property type="entry name" value="PRK06019.1-5"/>
    <property type="match status" value="1"/>
</dbReference>
<comment type="function">
    <text evidence="5">Catalyzes the ATP-dependent conversion of 5-aminoimidazole ribonucleotide (AIR) and HCO(3)- to N5-carboxyaminoimidazole ribonucleotide (N5-CAIR).</text>
</comment>
<feature type="binding site" evidence="4">
    <location>
        <position position="154"/>
    </location>
    <ligand>
        <name>ATP</name>
        <dbReference type="ChEBI" id="CHEBI:30616"/>
    </ligand>
</feature>
<evidence type="ECO:0000256" key="1">
    <source>
        <dbReference type="ARBA" id="ARBA00022741"/>
    </source>
</evidence>
<feature type="domain" description="ATP-grasp" evidence="6">
    <location>
        <begin position="118"/>
        <end position="307"/>
    </location>
</feature>
<dbReference type="GO" id="GO:0005524">
    <property type="term" value="F:ATP binding"/>
    <property type="evidence" value="ECO:0007669"/>
    <property type="project" value="UniProtKB-UniRule"/>
</dbReference>
<dbReference type="Gene3D" id="3.30.470.20">
    <property type="entry name" value="ATP-grasp fold, B domain"/>
    <property type="match status" value="1"/>
</dbReference>
<dbReference type="PANTHER" id="PTHR11609:SF5">
    <property type="entry name" value="PHOSPHORIBOSYLAMINOIMIDAZOLE CARBOXYLASE"/>
    <property type="match status" value="1"/>
</dbReference>
<evidence type="ECO:0000313" key="8">
    <source>
        <dbReference type="Proteomes" id="UP000334019"/>
    </source>
</evidence>
<evidence type="ECO:0000313" key="7">
    <source>
        <dbReference type="EMBL" id="QGG94930.1"/>
    </source>
</evidence>
<dbReference type="Proteomes" id="UP000334019">
    <property type="component" value="Chromosome"/>
</dbReference>
<dbReference type="SUPFAM" id="SSF56059">
    <property type="entry name" value="Glutathione synthetase ATP-binding domain-like"/>
    <property type="match status" value="1"/>
</dbReference>
<dbReference type="EMBL" id="CP045851">
    <property type="protein sequence ID" value="QGG94930.1"/>
    <property type="molecule type" value="Genomic_DNA"/>
</dbReference>
<protein>
    <recommendedName>
        <fullName evidence="4 5">N5-carboxyaminoimidazole ribonucleotide synthase</fullName>
        <shortName evidence="4 5">N5-CAIR synthase</shortName>
        <ecNumber evidence="4 5">6.3.4.18</ecNumber>
    </recommendedName>
    <alternativeName>
        <fullName evidence="4 5">5-(carboxyamino)imidazole ribonucleotide synthetase</fullName>
    </alternativeName>
</protein>
<dbReference type="SMART" id="SM01209">
    <property type="entry name" value="GARS_A"/>
    <property type="match status" value="1"/>
</dbReference>
<evidence type="ECO:0000256" key="2">
    <source>
        <dbReference type="ARBA" id="ARBA00022755"/>
    </source>
</evidence>
<proteinExistence type="inferred from homology"/>
<evidence type="ECO:0000259" key="6">
    <source>
        <dbReference type="PROSITE" id="PS50975"/>
    </source>
</evidence>
<evidence type="ECO:0000256" key="3">
    <source>
        <dbReference type="ARBA" id="ARBA00022840"/>
    </source>
</evidence>
<dbReference type="PANTHER" id="PTHR11609">
    <property type="entry name" value="PURINE BIOSYNTHESIS PROTEIN 6/7, PUR6/7"/>
    <property type="match status" value="1"/>
</dbReference>
<name>A0A5Q2RM41_9ACTN</name>
<dbReference type="Pfam" id="PF02222">
    <property type="entry name" value="ATP-grasp"/>
    <property type="match status" value="1"/>
</dbReference>
<evidence type="ECO:0000256" key="4">
    <source>
        <dbReference type="HAMAP-Rule" id="MF_01928"/>
    </source>
</evidence>
<sequence>MSTAPRSDEATTPPTIGMVGGGQLARMSHQAAIALGVHLRVLAASVDDAAALVSPAKALGDPGDPEDLRRFADGVDVVTFDHELVDLDALAAIERDGLAATRPSAEALRFATDKAHQRRRFAAAGLPLPRHRTTTDVDEARRAAGELGWPVVVKTARGGYDGRGVWVLADEAQLDELLHDLTTDAGLAEVIVEEAVSIVREMAVVVVRSPDGTERSYPVTETVQVDGICRETITPARVPEDVAAEARRIAEQAAEVAGAVGLIAVELFHDGEAVTINEVATRPHNSGHWSIEGAVTSQFENHLRAVAGLPLGDTQQLAPVVVSANVLGHADGRDPVQHLAGALAVPGAHVHLYGKGPRPGRKLGHVTVLADSLDDARQRARSAVAALGDPVPEVD</sequence>
<gene>
    <name evidence="4 5" type="primary">purK</name>
    <name evidence="7" type="ORF">GH723_07300</name>
</gene>
<dbReference type="GO" id="GO:0046872">
    <property type="term" value="F:metal ion binding"/>
    <property type="evidence" value="ECO:0007669"/>
    <property type="project" value="InterPro"/>
</dbReference>
<evidence type="ECO:0000256" key="5">
    <source>
        <dbReference type="RuleBase" id="RU361200"/>
    </source>
</evidence>
<comment type="pathway">
    <text evidence="4 5">Purine metabolism; IMP biosynthesis via de novo pathway; 5-amino-1-(5-phospho-D-ribosyl)imidazole-4-carboxylate from 5-amino-1-(5-phospho-D-ribosyl)imidazole (N5-CAIR route): step 1/2.</text>
</comment>
<dbReference type="InterPro" id="IPR016185">
    <property type="entry name" value="PreATP-grasp_dom_sf"/>
</dbReference>
<dbReference type="InterPro" id="IPR011054">
    <property type="entry name" value="Rudment_hybrid_motif"/>
</dbReference>
<dbReference type="GO" id="GO:0006189">
    <property type="term" value="P:'de novo' IMP biosynthetic process"/>
    <property type="evidence" value="ECO:0007669"/>
    <property type="project" value="UniProtKB-UniRule"/>
</dbReference>
<reference evidence="7 8" key="1">
    <citation type="submission" date="2019-11" db="EMBL/GenBank/DDBJ databases">
        <authorList>
            <person name="He Y."/>
        </authorList>
    </citation>
    <scope>NUCLEOTIDE SEQUENCE [LARGE SCALE GENOMIC DNA]</scope>
    <source>
        <strain evidence="7 8">SCSIO 58843</strain>
    </source>
</reference>
<dbReference type="SUPFAM" id="SSF52440">
    <property type="entry name" value="PreATP-grasp domain"/>
    <property type="match status" value="1"/>
</dbReference>
<accession>A0A5Q2RM41</accession>
<dbReference type="InterPro" id="IPR003135">
    <property type="entry name" value="ATP-grasp_carboxylate-amine"/>
</dbReference>
<dbReference type="InterPro" id="IPR011761">
    <property type="entry name" value="ATP-grasp"/>
</dbReference>
<dbReference type="GO" id="GO:0005829">
    <property type="term" value="C:cytosol"/>
    <property type="evidence" value="ECO:0007669"/>
    <property type="project" value="TreeGrafter"/>
</dbReference>
<dbReference type="EC" id="6.3.4.18" evidence="4 5"/>
<dbReference type="SUPFAM" id="SSF51246">
    <property type="entry name" value="Rudiment single hybrid motif"/>
    <property type="match status" value="1"/>
</dbReference>
<feature type="binding site" evidence="4">
    <location>
        <position position="201"/>
    </location>
    <ligand>
        <name>ATP</name>
        <dbReference type="ChEBI" id="CHEBI:30616"/>
    </ligand>
</feature>
<dbReference type="Gene3D" id="3.30.1490.20">
    <property type="entry name" value="ATP-grasp fold, A domain"/>
    <property type="match status" value="1"/>
</dbReference>
<dbReference type="InterPro" id="IPR054350">
    <property type="entry name" value="PurT/PurK_preATP-grasp"/>
</dbReference>
<dbReference type="InterPro" id="IPR005875">
    <property type="entry name" value="PurK"/>
</dbReference>
<organism evidence="7 8">
    <name type="scientific">Actinomarinicola tropica</name>
    <dbReference type="NCBI Taxonomy" id="2789776"/>
    <lineage>
        <taxon>Bacteria</taxon>
        <taxon>Bacillati</taxon>
        <taxon>Actinomycetota</taxon>
        <taxon>Acidimicrobiia</taxon>
        <taxon>Acidimicrobiales</taxon>
        <taxon>Iamiaceae</taxon>
        <taxon>Actinomarinicola</taxon>
    </lineage>
</organism>
<keyword evidence="2 4" id="KW-0658">Purine biosynthesis</keyword>
<dbReference type="GO" id="GO:0004638">
    <property type="term" value="F:phosphoribosylaminoimidazole carboxylase activity"/>
    <property type="evidence" value="ECO:0007669"/>
    <property type="project" value="InterPro"/>
</dbReference>
<comment type="similarity">
    <text evidence="4 5">Belongs to the PurK/PurT family.</text>
</comment>
<dbReference type="GO" id="GO:0034028">
    <property type="term" value="F:5-(carboxyamino)imidazole ribonucleotide synthase activity"/>
    <property type="evidence" value="ECO:0007669"/>
    <property type="project" value="UniProtKB-UniRule"/>
</dbReference>
<dbReference type="Pfam" id="PF17769">
    <property type="entry name" value="PurK_C"/>
    <property type="match status" value="1"/>
</dbReference>
<comment type="catalytic activity">
    <reaction evidence="4 5">
        <text>5-amino-1-(5-phospho-beta-D-ribosyl)imidazole + hydrogencarbonate + ATP = 5-carboxyamino-1-(5-phospho-D-ribosyl)imidazole + ADP + phosphate + 2 H(+)</text>
        <dbReference type="Rhea" id="RHEA:19317"/>
        <dbReference type="ChEBI" id="CHEBI:15378"/>
        <dbReference type="ChEBI" id="CHEBI:17544"/>
        <dbReference type="ChEBI" id="CHEBI:30616"/>
        <dbReference type="ChEBI" id="CHEBI:43474"/>
        <dbReference type="ChEBI" id="CHEBI:58730"/>
        <dbReference type="ChEBI" id="CHEBI:137981"/>
        <dbReference type="ChEBI" id="CHEBI:456216"/>
        <dbReference type="EC" id="6.3.4.18"/>
    </reaction>
</comment>
<keyword evidence="8" id="KW-1185">Reference proteome</keyword>
<comment type="subunit">
    <text evidence="4 5">Homodimer.</text>
</comment>
<dbReference type="PROSITE" id="PS50975">
    <property type="entry name" value="ATP_GRASP"/>
    <property type="match status" value="1"/>
</dbReference>
<dbReference type="NCBIfam" id="TIGR01161">
    <property type="entry name" value="purK"/>
    <property type="match status" value="1"/>
</dbReference>